<dbReference type="GO" id="GO:0005886">
    <property type="term" value="C:plasma membrane"/>
    <property type="evidence" value="ECO:0007669"/>
    <property type="project" value="UniProtKB-SubCell"/>
</dbReference>
<dbReference type="InterPro" id="IPR011303">
    <property type="entry name" value="RnfD_bac"/>
</dbReference>
<feature type="transmembrane region" description="Helical" evidence="10">
    <location>
        <begin position="84"/>
        <end position="100"/>
    </location>
</feature>
<evidence type="ECO:0000256" key="7">
    <source>
        <dbReference type="ARBA" id="ARBA00022982"/>
    </source>
</evidence>
<evidence type="ECO:0000256" key="8">
    <source>
        <dbReference type="ARBA" id="ARBA00022989"/>
    </source>
</evidence>
<keyword evidence="2 10" id="KW-0597">Phosphoprotein</keyword>
<comment type="similarity">
    <text evidence="10">Belongs to the NqrB/RnfD family.</text>
</comment>
<reference evidence="12 13" key="2">
    <citation type="submission" date="2019-06" db="EMBL/GenBank/DDBJ databases">
        <authorList>
            <person name="Deangelis K."/>
            <person name="Huntemann M."/>
            <person name="Clum A."/>
            <person name="Pillay M."/>
            <person name="Palaniappan K."/>
            <person name="Varghese N."/>
            <person name="Mikhailova N."/>
            <person name="Stamatis D."/>
            <person name="Reddy T."/>
            <person name="Daum C."/>
            <person name="Shapiro N."/>
            <person name="Ivanova N."/>
            <person name="Kyrpides N."/>
            <person name="Woyke T."/>
        </authorList>
    </citation>
    <scope>NUCLEOTIDE SEQUENCE [LARGE SCALE GENOMIC DNA]</scope>
    <source>
        <strain evidence="12 13">106R</strain>
    </source>
</reference>
<evidence type="ECO:0000313" key="11">
    <source>
        <dbReference type="EMBL" id="SAY42994.1"/>
    </source>
</evidence>
<evidence type="ECO:0000313" key="13">
    <source>
        <dbReference type="Proteomes" id="UP000320710"/>
    </source>
</evidence>
<accession>A0A1C3HD60</accession>
<organism evidence="11">
    <name type="scientific">Serratia marcescens</name>
    <dbReference type="NCBI Taxonomy" id="615"/>
    <lineage>
        <taxon>Bacteria</taxon>
        <taxon>Pseudomonadati</taxon>
        <taxon>Pseudomonadota</taxon>
        <taxon>Gammaproteobacteria</taxon>
        <taxon>Enterobacterales</taxon>
        <taxon>Yersiniaceae</taxon>
        <taxon>Serratia</taxon>
    </lineage>
</organism>
<dbReference type="GO" id="GO:0055085">
    <property type="term" value="P:transmembrane transport"/>
    <property type="evidence" value="ECO:0007669"/>
    <property type="project" value="InterPro"/>
</dbReference>
<dbReference type="GO" id="GO:0022900">
    <property type="term" value="P:electron transport chain"/>
    <property type="evidence" value="ECO:0007669"/>
    <property type="project" value="UniProtKB-UniRule"/>
</dbReference>
<dbReference type="NCBIfam" id="NF002011">
    <property type="entry name" value="PRK00816.1"/>
    <property type="match status" value="1"/>
</dbReference>
<evidence type="ECO:0000313" key="12">
    <source>
        <dbReference type="EMBL" id="TQI84493.1"/>
    </source>
</evidence>
<keyword evidence="10" id="KW-0997">Cell inner membrane</keyword>
<name>A0A1C3HD60_SERMA</name>
<evidence type="ECO:0000256" key="9">
    <source>
        <dbReference type="ARBA" id="ARBA00023136"/>
    </source>
</evidence>
<dbReference type="EMBL" id="LT575490">
    <property type="protein sequence ID" value="SAY42994.1"/>
    <property type="molecule type" value="Genomic_DNA"/>
</dbReference>
<dbReference type="EC" id="7.-.-.-" evidence="10"/>
<comment type="cofactor">
    <cofactor evidence="10">
        <name>FMN</name>
        <dbReference type="ChEBI" id="CHEBI:58210"/>
    </cofactor>
</comment>
<dbReference type="RefSeq" id="WP_141969072.1">
    <property type="nucleotide sequence ID" value="NZ_JBITRV010000001.1"/>
</dbReference>
<sequence length="361" mass="38838">MKFRPVSPTAAKGLHIASSPFTHNQQSTSRIMLWVMLACIPGIAAQIWFFGYGVLIQVALAAIVALAAEGAILTLRKLPVRSRLADNSALLTALLLGISLPPLAPWWMIVIGTFFAIVIAKQLYGGLGQNPFNPAMVGYVVLLISFPVQMTSWLPPDELRATALSLHDTLLAIFSGHTSQGATLHELQMGVDGISQATPLDGFKTGLRSGHSVEQVLQQPLFGGALAGIGWQWVNLGFLAGGLFMLARRLIHWQIPFSMLAAIAFCSGLAWWIDPAHQASPLIHLFSGASMLGAFFIATDPVSASTTPKGRLIYGALIGVLVWLIRVYGGYPDGVAFAVLLANITVPLIDHYTQPRVYGHR</sequence>
<dbReference type="Pfam" id="PF03116">
    <property type="entry name" value="NQR2_RnfD_RnfE"/>
    <property type="match status" value="1"/>
</dbReference>
<keyword evidence="9 10" id="KW-0472">Membrane</keyword>
<keyword evidence="4 10" id="KW-0288">FMN</keyword>
<dbReference type="PANTHER" id="PTHR30578">
    <property type="entry name" value="ELECTRON TRANSPORT COMPLEX PROTEIN RNFD"/>
    <property type="match status" value="1"/>
</dbReference>
<feature type="transmembrane region" description="Helical" evidence="10">
    <location>
        <begin position="311"/>
        <end position="329"/>
    </location>
</feature>
<dbReference type="EMBL" id="VFMJ01000001">
    <property type="protein sequence ID" value="TQI84493.1"/>
    <property type="molecule type" value="Genomic_DNA"/>
</dbReference>
<evidence type="ECO:0000256" key="5">
    <source>
        <dbReference type="ARBA" id="ARBA00022692"/>
    </source>
</evidence>
<feature type="transmembrane region" description="Helical" evidence="10">
    <location>
        <begin position="31"/>
        <end position="49"/>
    </location>
</feature>
<gene>
    <name evidence="10 11" type="primary">rnfD</name>
    <name evidence="12" type="ORF">FHU12_2005</name>
    <name evidence="11" type="ORF">PWN146_01684</name>
</gene>
<comment type="subcellular location">
    <subcellularLocation>
        <location evidence="10">Cell inner membrane</location>
        <topology evidence="10">Multi-pass membrane protein</topology>
    </subcellularLocation>
</comment>
<dbReference type="AlphaFoldDB" id="A0A1C3HD60"/>
<keyword evidence="5 10" id="KW-0812">Transmembrane</keyword>
<keyword evidence="6 10" id="KW-1278">Translocase</keyword>
<evidence type="ECO:0000256" key="1">
    <source>
        <dbReference type="ARBA" id="ARBA00022448"/>
    </source>
</evidence>
<dbReference type="InterPro" id="IPR004338">
    <property type="entry name" value="NqrB/RnfD"/>
</dbReference>
<comment type="function">
    <text evidence="10">Part of a membrane-bound complex that couples electron transfer with translocation of ions across the membrane.</text>
</comment>
<keyword evidence="8 10" id="KW-1133">Transmembrane helix</keyword>
<evidence type="ECO:0000256" key="6">
    <source>
        <dbReference type="ARBA" id="ARBA00022967"/>
    </source>
</evidence>
<dbReference type="HAMAP" id="MF_00462">
    <property type="entry name" value="RsxD_RnfD"/>
    <property type="match status" value="1"/>
</dbReference>
<reference evidence="12 13" key="3">
    <citation type="submission" date="2019-07" db="EMBL/GenBank/DDBJ databases">
        <title>Investigation of anaerobic lignin degradation for improved lignocellulosic biofuels.</title>
        <authorList>
            <person name="Deangelis K.PhD."/>
        </authorList>
    </citation>
    <scope>NUCLEOTIDE SEQUENCE [LARGE SCALE GENOMIC DNA]</scope>
    <source>
        <strain evidence="12 13">106R</strain>
    </source>
</reference>
<evidence type="ECO:0000256" key="10">
    <source>
        <dbReference type="HAMAP-Rule" id="MF_00462"/>
    </source>
</evidence>
<dbReference type="PANTHER" id="PTHR30578:SF0">
    <property type="entry name" value="ION-TRANSLOCATING OXIDOREDUCTASE COMPLEX SUBUNIT D"/>
    <property type="match status" value="1"/>
</dbReference>
<evidence type="ECO:0000256" key="4">
    <source>
        <dbReference type="ARBA" id="ARBA00022643"/>
    </source>
</evidence>
<feature type="transmembrane region" description="Helical" evidence="10">
    <location>
        <begin position="279"/>
        <end position="299"/>
    </location>
</feature>
<feature type="modified residue" description="FMN phosphoryl threonine" evidence="10">
    <location>
        <position position="198"/>
    </location>
</feature>
<evidence type="ECO:0000256" key="3">
    <source>
        <dbReference type="ARBA" id="ARBA00022630"/>
    </source>
</evidence>
<comment type="subunit">
    <text evidence="10">The complex is composed of six subunits: RnfA, RnfB, RnfC, RnfD, RnfE and RnfG.</text>
</comment>
<feature type="transmembrane region" description="Helical" evidence="10">
    <location>
        <begin position="253"/>
        <end position="273"/>
    </location>
</feature>
<dbReference type="Proteomes" id="UP000320710">
    <property type="component" value="Unassembled WGS sequence"/>
</dbReference>
<proteinExistence type="inferred from homology"/>
<keyword evidence="1 10" id="KW-0813">Transport</keyword>
<keyword evidence="7 10" id="KW-0249">Electron transport</keyword>
<keyword evidence="10" id="KW-1003">Cell membrane</keyword>
<dbReference type="NCBIfam" id="TIGR01946">
    <property type="entry name" value="rnfD"/>
    <property type="match status" value="1"/>
</dbReference>
<protein>
    <recommendedName>
        <fullName evidence="10">Ion-translocating oxidoreductase complex subunit D</fullName>
        <ecNumber evidence="10">7.-.-.-</ecNumber>
    </recommendedName>
    <alternativeName>
        <fullName evidence="10">Rnf electron transport complex subunit D</fullName>
    </alternativeName>
</protein>
<reference evidence="11" key="1">
    <citation type="submission" date="2016-05" db="EMBL/GenBank/DDBJ databases">
        <authorList>
            <person name="Cock P.J.A."/>
            <person name="Cock P.J.A."/>
        </authorList>
    </citation>
    <scope>NUCLEOTIDE SEQUENCE</scope>
    <source>
        <strain evidence="11">PWN146_assembly</strain>
    </source>
</reference>
<evidence type="ECO:0000256" key="2">
    <source>
        <dbReference type="ARBA" id="ARBA00022553"/>
    </source>
</evidence>
<feature type="transmembrane region" description="Helical" evidence="10">
    <location>
        <begin position="55"/>
        <end position="75"/>
    </location>
</feature>
<keyword evidence="3 10" id="KW-0285">Flavoprotein</keyword>
<feature type="transmembrane region" description="Helical" evidence="10">
    <location>
        <begin position="221"/>
        <end position="246"/>
    </location>
</feature>